<feature type="non-terminal residue" evidence="1">
    <location>
        <position position="1"/>
    </location>
</feature>
<proteinExistence type="predicted"/>
<organism evidence="1">
    <name type="scientific">marine sediment metagenome</name>
    <dbReference type="NCBI Taxonomy" id="412755"/>
    <lineage>
        <taxon>unclassified sequences</taxon>
        <taxon>metagenomes</taxon>
        <taxon>ecological metagenomes</taxon>
    </lineage>
</organism>
<gene>
    <name evidence="1" type="ORF">S06H3_36405</name>
</gene>
<reference evidence="1" key="1">
    <citation type="journal article" date="2014" name="Front. Microbiol.">
        <title>High frequency of phylogenetically diverse reductive dehalogenase-homologous genes in deep subseafloor sedimentary metagenomes.</title>
        <authorList>
            <person name="Kawai M."/>
            <person name="Futagami T."/>
            <person name="Toyoda A."/>
            <person name="Takaki Y."/>
            <person name="Nishi S."/>
            <person name="Hori S."/>
            <person name="Arai W."/>
            <person name="Tsubouchi T."/>
            <person name="Morono Y."/>
            <person name="Uchiyama I."/>
            <person name="Ito T."/>
            <person name="Fujiyama A."/>
            <person name="Inagaki F."/>
            <person name="Takami H."/>
        </authorList>
    </citation>
    <scope>NUCLEOTIDE SEQUENCE</scope>
    <source>
        <strain evidence="1">Expedition CK06-06</strain>
    </source>
</reference>
<comment type="caution">
    <text evidence="1">The sequence shown here is derived from an EMBL/GenBank/DDBJ whole genome shotgun (WGS) entry which is preliminary data.</text>
</comment>
<accession>X1NUN9</accession>
<evidence type="ECO:0000313" key="1">
    <source>
        <dbReference type="EMBL" id="GAI30470.1"/>
    </source>
</evidence>
<feature type="non-terminal residue" evidence="1">
    <location>
        <position position="271"/>
    </location>
</feature>
<dbReference type="EMBL" id="BARV01022047">
    <property type="protein sequence ID" value="GAI30470.1"/>
    <property type="molecule type" value="Genomic_DNA"/>
</dbReference>
<name>X1NUN9_9ZZZZ</name>
<sequence length="271" mass="29102">IIRGSRFCNDWYYIWGSYRASFIDLRSDGNNVTAWDGFVTMIPAHALFSRFPENFSGGQENFNDPNVFNPFNVFYSIPCRLPYALNPGAIADNAAIAADSEVGVHTLDYALGVGVAAAAAPIPGFPARQISSDPSTEACLNFNWMGHQRTVAANGTLDMDYVGCGGNYTVNVILPTYSSEEGPTTPENLDIVNTERWGWGLTEALCRNAGGFAPLSNAEAFPKAEGISKLEERTAAYLPQGFGIGGIATDNIADCLLSNYATPAATTSGYY</sequence>
<dbReference type="AlphaFoldDB" id="X1NUN9"/>
<protein>
    <submittedName>
        <fullName evidence="1">Uncharacterized protein</fullName>
    </submittedName>
</protein>